<dbReference type="InterPro" id="IPR044922">
    <property type="entry name" value="DUF2063_N_sf"/>
</dbReference>
<sequence>MPANNPPTDYAAGFSRGLLAPDAPPAPNIAAPLHKGVLRRYAVYRNNTTVSLIDTLEAIYPAVRRITGSSFFRAMARFYVRETPPTSPLLFEYAHTFPDFIAQYEFARSMPWLPDTARIERAWLDAYHAANAPALTADTLLSLFTANTLSVARFVGHPATRLVRSAYPAVAIFAMNRRPGEVIPVRSSDAEDALVTRPDNDVIVSRLPPGGAVFIQALLQGSTFGDAILAGQAASPSFDLEVNLNGLIASGAFCAIHSGN</sequence>
<protein>
    <recommendedName>
        <fullName evidence="1">Putative DNA-binding domain-containing protein</fullName>
    </recommendedName>
</protein>
<dbReference type="Proteomes" id="UP000333828">
    <property type="component" value="Unassembled WGS sequence"/>
</dbReference>
<dbReference type="RefSeq" id="WP_150684576.1">
    <property type="nucleotide sequence ID" value="NZ_CABPSI010000003.1"/>
</dbReference>
<organism evidence="2 3">
    <name type="scientific">Pandoraea iniqua</name>
    <dbReference type="NCBI Taxonomy" id="2508288"/>
    <lineage>
        <taxon>Bacteria</taxon>
        <taxon>Pseudomonadati</taxon>
        <taxon>Pseudomonadota</taxon>
        <taxon>Betaproteobacteria</taxon>
        <taxon>Burkholderiales</taxon>
        <taxon>Burkholderiaceae</taxon>
        <taxon>Pandoraea</taxon>
    </lineage>
</organism>
<evidence type="ECO:0000313" key="2">
    <source>
        <dbReference type="EMBL" id="VVE15290.1"/>
    </source>
</evidence>
<evidence type="ECO:0000259" key="1">
    <source>
        <dbReference type="Pfam" id="PF09836"/>
    </source>
</evidence>
<dbReference type="InterPro" id="IPR018640">
    <property type="entry name" value="DUF2063"/>
</dbReference>
<proteinExistence type="predicted"/>
<dbReference type="EMBL" id="CABPSI010000003">
    <property type="protein sequence ID" value="VVE15290.1"/>
    <property type="molecule type" value="Genomic_DNA"/>
</dbReference>
<feature type="domain" description="Putative DNA-binding" evidence="1">
    <location>
        <begin position="14"/>
        <end position="101"/>
    </location>
</feature>
<evidence type="ECO:0000313" key="3">
    <source>
        <dbReference type="Proteomes" id="UP000333828"/>
    </source>
</evidence>
<reference evidence="2 3" key="1">
    <citation type="submission" date="2019-08" db="EMBL/GenBank/DDBJ databases">
        <authorList>
            <person name="Peeters C."/>
        </authorList>
    </citation>
    <scope>NUCLEOTIDE SEQUENCE [LARGE SCALE GENOMIC DNA]</scope>
    <source>
        <strain evidence="2 3">LMG 31115</strain>
    </source>
</reference>
<dbReference type="Pfam" id="PF09836">
    <property type="entry name" value="DUF2063"/>
    <property type="match status" value="1"/>
</dbReference>
<dbReference type="AlphaFoldDB" id="A0A5E4VW94"/>
<name>A0A5E4VW94_9BURK</name>
<dbReference type="Gene3D" id="1.10.150.690">
    <property type="entry name" value="DUF2063"/>
    <property type="match status" value="1"/>
</dbReference>
<gene>
    <name evidence="2" type="ORF">PIN31115_02841</name>
</gene>
<keyword evidence="3" id="KW-1185">Reference proteome</keyword>
<accession>A0A5E4VW94</accession>